<comment type="caution">
    <text evidence="6">The sequence shown here is derived from an EMBL/GenBank/DDBJ whole genome shotgun (WGS) entry which is preliminary data.</text>
</comment>
<feature type="region of interest" description="Disordered" evidence="4">
    <location>
        <begin position="371"/>
        <end position="410"/>
    </location>
</feature>
<dbReference type="PANTHER" id="PTHR39463:SF1">
    <property type="entry name" value="MEDUSA"/>
    <property type="match status" value="1"/>
</dbReference>
<evidence type="ECO:0000313" key="7">
    <source>
        <dbReference type="Proteomes" id="UP000188533"/>
    </source>
</evidence>
<feature type="region of interest" description="Disordered" evidence="4">
    <location>
        <begin position="1"/>
        <end position="41"/>
    </location>
</feature>
<accession>A0A1Q3E3P2</accession>
<evidence type="ECO:0000313" key="6">
    <source>
        <dbReference type="EMBL" id="GAW01786.1"/>
    </source>
</evidence>
<sequence>MSATKYANLPDIDTAQDIYETEDIFPSQVHGESSDDDTLHTRLAIRSRAGETSNSQELDASHLIDAEEASKKFRKAEKKRARHRTRYAYPPSSTQSDSSSADEETSRPIPLSRRLKGLQAELSSLEAELADPSSPLFLNDEVNDANPGELLRGLVDVRGSIRLSKGEEPTPIENEMNETRVAGDIHNLLEMDRRVAELERLLGTSTTAVDETSPLPLPLLTQITRIHYQLQALTTPRHIDNISRRLKLLMTDLDRVSNAHTHKRHPSQPNTDPSANAKITNDILPILHRLNPALPQIPHILTRLRTLSTLHTSAGEFRKDLESLEDEQAQIKESLEELESAVETVEKSLEENRKILKDIAHTLRSDAVQSALRAAKESEKADGQNIMNNVRRENRKRRRPPSPESPQPYTVIERQSSSLFPFNKKNSSYKLGIWQGTRSSTRDLKNPTILRFTIKDVLTAYLTRKETASFSIGLFSVSDAITRIRKDDSFRPASGAAEIHDVTLLLDAIAPAFENPALGSDRVPLSVEALDKNSHVIDTVTFGEFAFWTPNSKPFQPSSSNIHNRRQSSADARLNPPNAAPSSAFVGRRRANTTSSTFVKSESPNPRAYTKEGSRRVRVNSLMRAKYPVCKDVDEELYAQTPLLQLVTSLDSMCVAWEPSEKRVGRRLVRFTKVQDGRKLIVSCEAISQDDYRESDSVISCIYREETLTYYVTSVDIIYLLERLTNDEFPVEEKNRIRRNLEGLRPTTVSKHKQGFENFFQRIMEFPDPKPRNIEKDLKVFEWSLLGQALDKILSKYHVYTSSPTDSTVSLPMEPSEDVPYLRNVDHQVAHDAKLDRYPELVHPTPTSTMKFEPGLYEDRSLLFLQPHSDNMECLSHPATPFVHHGSAVDTRGTPDYQSGHWTPPDRMVSSELAIGEYRHLPDFQYPGPHPNGDGSDYGTYLGSYSFPGMTETPLAYY</sequence>
<feature type="domain" description="DUF7082" evidence="5">
    <location>
        <begin position="644"/>
        <end position="794"/>
    </location>
</feature>
<feature type="compositionally biased region" description="Basic residues" evidence="4">
    <location>
        <begin position="72"/>
        <end position="86"/>
    </location>
</feature>
<dbReference type="EMBL" id="BDGU01000073">
    <property type="protein sequence ID" value="GAW01786.1"/>
    <property type="molecule type" value="Genomic_DNA"/>
</dbReference>
<dbReference type="STRING" id="5353.A0A1Q3E3P2"/>
<dbReference type="GO" id="GO:0005634">
    <property type="term" value="C:nucleus"/>
    <property type="evidence" value="ECO:0007669"/>
    <property type="project" value="TreeGrafter"/>
</dbReference>
<organism evidence="6 7">
    <name type="scientific">Lentinula edodes</name>
    <name type="common">Shiitake mushroom</name>
    <name type="synonym">Lentinus edodes</name>
    <dbReference type="NCBI Taxonomy" id="5353"/>
    <lineage>
        <taxon>Eukaryota</taxon>
        <taxon>Fungi</taxon>
        <taxon>Dikarya</taxon>
        <taxon>Basidiomycota</taxon>
        <taxon>Agaricomycotina</taxon>
        <taxon>Agaricomycetes</taxon>
        <taxon>Agaricomycetidae</taxon>
        <taxon>Agaricales</taxon>
        <taxon>Marasmiineae</taxon>
        <taxon>Omphalotaceae</taxon>
        <taxon>Lentinula</taxon>
    </lineage>
</organism>
<evidence type="ECO:0000259" key="5">
    <source>
        <dbReference type="Pfam" id="PF23305"/>
    </source>
</evidence>
<keyword evidence="7" id="KW-1185">Reference proteome</keyword>
<dbReference type="Pfam" id="PF04912">
    <property type="entry name" value="Dynamitin"/>
    <property type="match status" value="1"/>
</dbReference>
<name>A0A1Q3E3P2_LENED</name>
<evidence type="ECO:0000256" key="2">
    <source>
        <dbReference type="ARBA" id="ARBA00022490"/>
    </source>
</evidence>
<dbReference type="Pfam" id="PF23305">
    <property type="entry name" value="DUF7082"/>
    <property type="match status" value="1"/>
</dbReference>
<evidence type="ECO:0000256" key="3">
    <source>
        <dbReference type="SAM" id="Coils"/>
    </source>
</evidence>
<keyword evidence="3" id="KW-0175">Coiled coil</keyword>
<dbReference type="AlphaFoldDB" id="A0A1Q3E3P2"/>
<feature type="compositionally biased region" description="Polar residues" evidence="4">
    <location>
        <begin position="592"/>
        <end position="604"/>
    </location>
</feature>
<dbReference type="GO" id="GO:0005869">
    <property type="term" value="C:dynactin complex"/>
    <property type="evidence" value="ECO:0007669"/>
    <property type="project" value="InterPro"/>
</dbReference>
<dbReference type="GO" id="GO:0005737">
    <property type="term" value="C:cytoplasm"/>
    <property type="evidence" value="ECO:0007669"/>
    <property type="project" value="UniProtKB-SubCell"/>
</dbReference>
<feature type="region of interest" description="Disordered" evidence="4">
    <location>
        <begin position="71"/>
        <end position="113"/>
    </location>
</feature>
<evidence type="ECO:0000256" key="1">
    <source>
        <dbReference type="ARBA" id="ARBA00004496"/>
    </source>
</evidence>
<keyword evidence="2" id="KW-0963">Cytoplasm</keyword>
<dbReference type="GO" id="GO:0007017">
    <property type="term" value="P:microtubule-based process"/>
    <property type="evidence" value="ECO:0007669"/>
    <property type="project" value="InterPro"/>
</dbReference>
<dbReference type="InterPro" id="IPR055509">
    <property type="entry name" value="DUF7082"/>
</dbReference>
<feature type="coiled-coil region" evidence="3">
    <location>
        <begin position="314"/>
        <end position="355"/>
    </location>
</feature>
<protein>
    <submittedName>
        <fullName evidence="6">Transcriptional regulator medusa</fullName>
    </submittedName>
</protein>
<gene>
    <name evidence="6" type="ORF">LENED_003398</name>
</gene>
<reference evidence="6 7" key="1">
    <citation type="submission" date="2016-08" db="EMBL/GenBank/DDBJ databases">
        <authorList>
            <consortium name="Lentinula edodes genome sequencing consortium"/>
            <person name="Sakamoto Y."/>
            <person name="Nakade K."/>
            <person name="Sato S."/>
            <person name="Yoshida Y."/>
            <person name="Miyazaki K."/>
            <person name="Natsume S."/>
            <person name="Konno N."/>
        </authorList>
    </citation>
    <scope>NUCLEOTIDE SEQUENCE [LARGE SCALE GENOMIC DNA]</scope>
    <source>
        <strain evidence="6 7">NBRC 111202</strain>
    </source>
</reference>
<reference evidence="6 7" key="2">
    <citation type="submission" date="2017-02" db="EMBL/GenBank/DDBJ databases">
        <title>A genome survey and senescence transcriptome analysis in Lentinula edodes.</title>
        <authorList>
            <person name="Sakamoto Y."/>
            <person name="Nakade K."/>
            <person name="Sato S."/>
            <person name="Yoshida Y."/>
            <person name="Miyazaki K."/>
            <person name="Natsume S."/>
            <person name="Konno N."/>
        </authorList>
    </citation>
    <scope>NUCLEOTIDE SEQUENCE [LARGE SCALE GENOMIC DNA]</scope>
    <source>
        <strain evidence="6 7">NBRC 111202</strain>
    </source>
</reference>
<proteinExistence type="predicted"/>
<dbReference type="InterPro" id="IPR028133">
    <property type="entry name" value="Dynamitin"/>
</dbReference>
<dbReference type="Proteomes" id="UP000188533">
    <property type="component" value="Unassembled WGS sequence"/>
</dbReference>
<feature type="region of interest" description="Disordered" evidence="4">
    <location>
        <begin position="555"/>
        <end position="613"/>
    </location>
</feature>
<dbReference type="PANTHER" id="PTHR39463">
    <property type="entry name" value="MEDUSA"/>
    <property type="match status" value="1"/>
</dbReference>
<feature type="compositionally biased region" description="Polar residues" evidence="4">
    <location>
        <begin position="555"/>
        <end position="570"/>
    </location>
</feature>
<comment type="subcellular location">
    <subcellularLocation>
        <location evidence="1">Cytoplasm</location>
    </subcellularLocation>
</comment>
<evidence type="ECO:0000256" key="4">
    <source>
        <dbReference type="SAM" id="MobiDB-lite"/>
    </source>
</evidence>